<gene>
    <name evidence="2" type="ORF">C5689_03580</name>
</gene>
<accession>A0A2U1SUD6</accession>
<evidence type="ECO:0000313" key="2">
    <source>
        <dbReference type="EMBL" id="PWB95235.1"/>
    </source>
</evidence>
<keyword evidence="3" id="KW-1185">Reference proteome</keyword>
<proteinExistence type="predicted"/>
<dbReference type="OrthoDB" id="8453302at2"/>
<reference evidence="2 3" key="1">
    <citation type="journal article" date="2018" name="Appl. Microbiol. Biotechnol.">
        <title>Co-cultivation of the strictly anaerobic methanogen Methanosarcina barkeri with aerobic methanotrophs in an oxygen-limited membrane bioreactor.</title>
        <authorList>
            <person name="In 't Zandt M.H."/>
            <person name="van den Bosch T.J.M."/>
            <person name="Rijkers R."/>
            <person name="van Kessel M.A.H.J."/>
            <person name="Jetten M.S.M."/>
            <person name="Welte C.U."/>
        </authorList>
    </citation>
    <scope>NUCLEOTIDE SEQUENCE [LARGE SCALE GENOMIC DNA]</scope>
    <source>
        <strain evidence="2 3">DSM 17706</strain>
    </source>
</reference>
<name>A0A2U1SUD6_METSR</name>
<protein>
    <submittedName>
        <fullName evidence="2">Uncharacterized protein</fullName>
    </submittedName>
</protein>
<dbReference type="RefSeq" id="WP_108915906.1">
    <property type="nucleotide sequence ID" value="NZ_BGJY01000006.1"/>
</dbReference>
<feature type="signal peptide" evidence="1">
    <location>
        <begin position="1"/>
        <end position="21"/>
    </location>
</feature>
<keyword evidence="1" id="KW-0732">Signal</keyword>
<evidence type="ECO:0000313" key="3">
    <source>
        <dbReference type="Proteomes" id="UP000245137"/>
    </source>
</evidence>
<feature type="chain" id="PRO_5015446723" evidence="1">
    <location>
        <begin position="22"/>
        <end position="236"/>
    </location>
</feature>
<dbReference type="Proteomes" id="UP000245137">
    <property type="component" value="Unassembled WGS sequence"/>
</dbReference>
<evidence type="ECO:0000256" key="1">
    <source>
        <dbReference type="SAM" id="SignalP"/>
    </source>
</evidence>
<organism evidence="2 3">
    <name type="scientific">Methylosinus sporium</name>
    <dbReference type="NCBI Taxonomy" id="428"/>
    <lineage>
        <taxon>Bacteria</taxon>
        <taxon>Pseudomonadati</taxon>
        <taxon>Pseudomonadota</taxon>
        <taxon>Alphaproteobacteria</taxon>
        <taxon>Hyphomicrobiales</taxon>
        <taxon>Methylocystaceae</taxon>
        <taxon>Methylosinus</taxon>
    </lineage>
</organism>
<sequence>MIRGITLSLLALASLASAAPAAELKSQYTSLQNCPAVDRLKLANRTLEKSDRTAIFRCAGVGGFSVYVVDDDPRSFLVLERGKTLYSLERPMASAFSLGNFPNVTGAKQAEWRLDPTGAPAGLIVRIAYQRADGAAASTLMVFDLRGEPMVIGAAKTNEEARDLIDGALVARTLEEKLSRECNAIYVSLCKGFPPGPEMLGACFDARPEIADEVPQKCVADFQTNVENYHEAKGGH</sequence>
<comment type="caution">
    <text evidence="2">The sequence shown here is derived from an EMBL/GenBank/DDBJ whole genome shotgun (WGS) entry which is preliminary data.</text>
</comment>
<dbReference type="AlphaFoldDB" id="A0A2U1SUD6"/>
<dbReference type="EMBL" id="PUIV01000003">
    <property type="protein sequence ID" value="PWB95235.1"/>
    <property type="molecule type" value="Genomic_DNA"/>
</dbReference>